<organism evidence="4">
    <name type="scientific">Paramoeba aestuarina</name>
    <dbReference type="NCBI Taxonomy" id="180227"/>
    <lineage>
        <taxon>Eukaryota</taxon>
        <taxon>Amoebozoa</taxon>
        <taxon>Discosea</taxon>
        <taxon>Flabellinia</taxon>
        <taxon>Dactylopodida</taxon>
        <taxon>Paramoebidae</taxon>
        <taxon>Paramoeba</taxon>
    </lineage>
</organism>
<dbReference type="PROSITE" id="PS50102">
    <property type="entry name" value="RRM"/>
    <property type="match status" value="1"/>
</dbReference>
<evidence type="ECO:0000313" key="4">
    <source>
        <dbReference type="EMBL" id="CAE2263601.1"/>
    </source>
</evidence>
<dbReference type="EMBL" id="HBKR01000457">
    <property type="protein sequence ID" value="CAE2263601.1"/>
    <property type="molecule type" value="Transcribed_RNA"/>
</dbReference>
<feature type="region of interest" description="Disordered" evidence="2">
    <location>
        <begin position="107"/>
        <end position="127"/>
    </location>
</feature>
<dbReference type="Pfam" id="PF00076">
    <property type="entry name" value="RRM_1"/>
    <property type="match status" value="1"/>
</dbReference>
<gene>
    <name evidence="4" type="ORF">NAES01612_LOCUS257</name>
</gene>
<name>A0A7S4JH99_9EUKA</name>
<dbReference type="InterPro" id="IPR000504">
    <property type="entry name" value="RRM_dom"/>
</dbReference>
<keyword evidence="1" id="KW-0694">RNA-binding</keyword>
<accession>A0A7S4JH99</accession>
<dbReference type="SMART" id="SM00360">
    <property type="entry name" value="RRM"/>
    <property type="match status" value="2"/>
</dbReference>
<dbReference type="InterPro" id="IPR012677">
    <property type="entry name" value="Nucleotide-bd_a/b_plait_sf"/>
</dbReference>
<evidence type="ECO:0000259" key="3">
    <source>
        <dbReference type="PROSITE" id="PS50102"/>
    </source>
</evidence>
<dbReference type="InterPro" id="IPR035979">
    <property type="entry name" value="RBD_domain_sf"/>
</dbReference>
<proteinExistence type="predicted"/>
<dbReference type="SUPFAM" id="SSF54928">
    <property type="entry name" value="RNA-binding domain, RBD"/>
    <property type="match status" value="1"/>
</dbReference>
<dbReference type="GO" id="GO:0003723">
    <property type="term" value="F:RNA binding"/>
    <property type="evidence" value="ECO:0007669"/>
    <property type="project" value="UniProtKB-UniRule"/>
</dbReference>
<evidence type="ECO:0000256" key="2">
    <source>
        <dbReference type="SAM" id="MobiDB-lite"/>
    </source>
</evidence>
<dbReference type="CDD" id="cd00590">
    <property type="entry name" value="RRM_SF"/>
    <property type="match status" value="1"/>
</dbReference>
<protein>
    <recommendedName>
        <fullName evidence="3">RRM domain-containing protein</fullName>
    </recommendedName>
</protein>
<reference evidence="4" key="1">
    <citation type="submission" date="2021-01" db="EMBL/GenBank/DDBJ databases">
        <authorList>
            <person name="Corre E."/>
            <person name="Pelletier E."/>
            <person name="Niang G."/>
            <person name="Scheremetjew M."/>
            <person name="Finn R."/>
            <person name="Kale V."/>
            <person name="Holt S."/>
            <person name="Cochrane G."/>
            <person name="Meng A."/>
            <person name="Brown T."/>
            <person name="Cohen L."/>
        </authorList>
    </citation>
    <scope>NUCLEOTIDE SEQUENCE</scope>
    <source>
        <strain evidence="4">SoJaBio B1-5/56/2</strain>
    </source>
</reference>
<sequence>MSADRTIFVRPIHHNASDEDVKAFFQAYGEVEALERFSTYKKANGLPNSAFITYATEESAAHVIKAKLSYGKIDGIGNHFIPKLFVCSKAEYEQRQEDEVELKKAKKLRDQAEAADKPAKEAKTEKKPQIGENCVLKASGIPENYTWGAIKATLGDYVKGIAHISFVVHEVDKHQAYIVMKTPEGVAAALKIFNEKDHPQAARLHKALPELIQLEGDEEATFRENFSKGTYDGRKKAE</sequence>
<dbReference type="Gene3D" id="3.30.70.330">
    <property type="match status" value="2"/>
</dbReference>
<feature type="domain" description="RRM" evidence="3">
    <location>
        <begin position="5"/>
        <end position="75"/>
    </location>
</feature>
<evidence type="ECO:0000256" key="1">
    <source>
        <dbReference type="PROSITE-ProRule" id="PRU00176"/>
    </source>
</evidence>
<dbReference type="AlphaFoldDB" id="A0A7S4JH99"/>